<dbReference type="InterPro" id="IPR036691">
    <property type="entry name" value="Endo/exonu/phosph_ase_sf"/>
</dbReference>
<organism evidence="5">
    <name type="scientific">Nippostrongylus brasiliensis</name>
    <name type="common">Rat hookworm</name>
    <dbReference type="NCBI Taxonomy" id="27835"/>
    <lineage>
        <taxon>Eukaryota</taxon>
        <taxon>Metazoa</taxon>
        <taxon>Ecdysozoa</taxon>
        <taxon>Nematoda</taxon>
        <taxon>Chromadorea</taxon>
        <taxon>Rhabditida</taxon>
        <taxon>Rhabditina</taxon>
        <taxon>Rhabditomorpha</taxon>
        <taxon>Strongyloidea</taxon>
        <taxon>Heligmosomidae</taxon>
        <taxon>Nippostrongylus</taxon>
    </lineage>
</organism>
<dbReference type="PANTHER" id="PTHR23227">
    <property type="entry name" value="BUCENTAUR RELATED"/>
    <property type="match status" value="1"/>
</dbReference>
<gene>
    <name evidence="3" type="ORF">NBR_LOCUS21479</name>
</gene>
<evidence type="ECO:0000313" key="4">
    <source>
        <dbReference type="Proteomes" id="UP000271162"/>
    </source>
</evidence>
<evidence type="ECO:0000313" key="3">
    <source>
        <dbReference type="EMBL" id="VDL85327.1"/>
    </source>
</evidence>
<dbReference type="Pfam" id="PF03372">
    <property type="entry name" value="Exo_endo_phos"/>
    <property type="match status" value="1"/>
</dbReference>
<feature type="compositionally biased region" description="Polar residues" evidence="1">
    <location>
        <begin position="63"/>
        <end position="76"/>
    </location>
</feature>
<name>A0A0N4YW56_NIPBR</name>
<dbReference type="InterPro" id="IPR027124">
    <property type="entry name" value="Swc5/CFDP1/2"/>
</dbReference>
<protein>
    <submittedName>
        <fullName evidence="5">Endo/exonuclease/phosphatase domain-containing protein</fullName>
    </submittedName>
</protein>
<keyword evidence="4" id="KW-1185">Reference proteome</keyword>
<dbReference type="AlphaFoldDB" id="A0A0N4YW56"/>
<evidence type="ECO:0000313" key="5">
    <source>
        <dbReference type="WBParaSite" id="NBR_0002147801-mRNA-1"/>
    </source>
</evidence>
<dbReference type="GO" id="GO:0003824">
    <property type="term" value="F:catalytic activity"/>
    <property type="evidence" value="ECO:0007669"/>
    <property type="project" value="InterPro"/>
</dbReference>
<dbReference type="OMA" id="FEVIRHY"/>
<dbReference type="SUPFAM" id="SSF56219">
    <property type="entry name" value="DNase I-like"/>
    <property type="match status" value="1"/>
</dbReference>
<accession>A0A0N4YW56</accession>
<proteinExistence type="predicted"/>
<sequence length="434" mass="48203">MLSGCSSECAGALEHREVGLCDTLRQKAMPCKNSKNGNDSSVRLRLTGRLMVKPCHRNMIESCQGNRVNARTSPGSGAQDPRPNPVDSKRGLPRNGRPRLKKLVRVGTLNVGTLSGKSRELADLMKRKNIHIMCLQETRWKGEKAKEIGDGVKLFYKGEDSRKSGVGIAVSESIKDSVSTVRRVNDRIMSLRMETKEGCWTIISVYAPQTSCPEKDKGEFYVALDDVIRSVPDDDFLTIAGDLNGHVGTDRRGLERVHGGRGVGAKNEEGERILDLAVAHDLAICSTFFAKRDSQKMTYCSGGRRTEVDHILVRRQALKAVEDVKVLPGEDVATQHRPLVADLRILLPPKMKERAEPKIRWWKLKGPVKSELKKKVLATGLPNPDGPVNETWRQAAQTILQNNEKHYEVLECSSKNGKICVVIHIDKTIWTASC</sequence>
<feature type="domain" description="Endonuclease/exonuclease/phosphatase" evidence="2">
    <location>
        <begin position="108"/>
        <end position="322"/>
    </location>
</feature>
<dbReference type="InterPro" id="IPR005135">
    <property type="entry name" value="Endo/exonuclease/phosphatase"/>
</dbReference>
<reference evidence="5" key="1">
    <citation type="submission" date="2017-02" db="UniProtKB">
        <authorList>
            <consortium name="WormBaseParasite"/>
        </authorList>
    </citation>
    <scope>IDENTIFICATION</scope>
</reference>
<feature type="region of interest" description="Disordered" evidence="1">
    <location>
        <begin position="63"/>
        <end position="98"/>
    </location>
</feature>
<dbReference type="Gene3D" id="3.60.10.10">
    <property type="entry name" value="Endonuclease/exonuclease/phosphatase"/>
    <property type="match status" value="1"/>
</dbReference>
<dbReference type="Proteomes" id="UP000271162">
    <property type="component" value="Unassembled WGS sequence"/>
</dbReference>
<dbReference type="STRING" id="27835.A0A0N4YW56"/>
<reference evidence="3 4" key="2">
    <citation type="submission" date="2018-11" db="EMBL/GenBank/DDBJ databases">
        <authorList>
            <consortium name="Pathogen Informatics"/>
        </authorList>
    </citation>
    <scope>NUCLEOTIDE SEQUENCE [LARGE SCALE GENOMIC DNA]</scope>
</reference>
<dbReference type="PANTHER" id="PTHR23227:SF83">
    <property type="entry name" value="ENDONUCLEASE_EXONUCLEASE_PHOSPHATASE DOMAIN-CONTAINING PROTEIN"/>
    <property type="match status" value="1"/>
</dbReference>
<dbReference type="WBParaSite" id="NBR_0002147801-mRNA-1">
    <property type="protein sequence ID" value="NBR_0002147801-mRNA-1"/>
    <property type="gene ID" value="NBR_0002147801"/>
</dbReference>
<dbReference type="EMBL" id="UYSL01026390">
    <property type="protein sequence ID" value="VDL85327.1"/>
    <property type="molecule type" value="Genomic_DNA"/>
</dbReference>
<dbReference type="CDD" id="cd09076">
    <property type="entry name" value="L1-EN"/>
    <property type="match status" value="1"/>
</dbReference>
<evidence type="ECO:0000256" key="1">
    <source>
        <dbReference type="SAM" id="MobiDB-lite"/>
    </source>
</evidence>
<evidence type="ECO:0000259" key="2">
    <source>
        <dbReference type="Pfam" id="PF03372"/>
    </source>
</evidence>